<evidence type="ECO:0000256" key="1">
    <source>
        <dbReference type="SAM" id="MobiDB-lite"/>
    </source>
</evidence>
<evidence type="ECO:0000313" key="3">
    <source>
        <dbReference type="Proteomes" id="UP000001396"/>
    </source>
</evidence>
<feature type="compositionally biased region" description="Low complexity" evidence="1">
    <location>
        <begin position="1"/>
        <end position="21"/>
    </location>
</feature>
<dbReference type="AlphaFoldDB" id="D3BUU2"/>
<sequence>MTTNNNNNKNNVNNNNNNNTNKPKASLWERWIVCYQSQSIDSVVLNLKYYRKPAGQRVTVTRNGVVIEGGPDNIKPNQNQSETSTTTTTPTADISTENK</sequence>
<feature type="region of interest" description="Disordered" evidence="1">
    <location>
        <begin position="1"/>
        <end position="23"/>
    </location>
</feature>
<proteinExistence type="predicted"/>
<dbReference type="GeneID" id="31367382"/>
<feature type="compositionally biased region" description="Low complexity" evidence="1">
    <location>
        <begin position="81"/>
        <end position="99"/>
    </location>
</feature>
<dbReference type="Proteomes" id="UP000001396">
    <property type="component" value="Unassembled WGS sequence"/>
</dbReference>
<organism evidence="2 3">
    <name type="scientific">Heterostelium pallidum (strain ATCC 26659 / Pp 5 / PN500)</name>
    <name type="common">Cellular slime mold</name>
    <name type="synonym">Polysphondylium pallidum</name>
    <dbReference type="NCBI Taxonomy" id="670386"/>
    <lineage>
        <taxon>Eukaryota</taxon>
        <taxon>Amoebozoa</taxon>
        <taxon>Evosea</taxon>
        <taxon>Eumycetozoa</taxon>
        <taxon>Dictyostelia</taxon>
        <taxon>Acytosteliales</taxon>
        <taxon>Acytosteliaceae</taxon>
        <taxon>Heterostelium</taxon>
    </lineage>
</organism>
<dbReference type="InParanoid" id="D3BUU2"/>
<name>D3BUU2_HETP5</name>
<keyword evidence="3" id="KW-1185">Reference proteome</keyword>
<accession>D3BUU2</accession>
<gene>
    <name evidence="2" type="ORF">PPL_11914</name>
</gene>
<dbReference type="EMBL" id="ADBJ01000060">
    <property type="protein sequence ID" value="EFA74880.1"/>
    <property type="molecule type" value="Genomic_DNA"/>
</dbReference>
<reference evidence="2 3" key="1">
    <citation type="journal article" date="2011" name="Genome Res.">
        <title>Phylogeny-wide analysis of social amoeba genomes highlights ancient origins for complex intercellular communication.</title>
        <authorList>
            <person name="Heidel A.J."/>
            <person name="Lawal H.M."/>
            <person name="Felder M."/>
            <person name="Schilde C."/>
            <person name="Helps N.R."/>
            <person name="Tunggal B."/>
            <person name="Rivero F."/>
            <person name="John U."/>
            <person name="Schleicher M."/>
            <person name="Eichinger L."/>
            <person name="Platzer M."/>
            <person name="Noegel A.A."/>
            <person name="Schaap P."/>
            <person name="Gloeckner G."/>
        </authorList>
    </citation>
    <scope>NUCLEOTIDE SEQUENCE [LARGE SCALE GENOMIC DNA]</scope>
    <source>
        <strain evidence="3">ATCC 26659 / Pp 5 / PN500</strain>
    </source>
</reference>
<protein>
    <submittedName>
        <fullName evidence="2">Uncharacterized protein</fullName>
    </submittedName>
</protein>
<feature type="region of interest" description="Disordered" evidence="1">
    <location>
        <begin position="66"/>
        <end position="99"/>
    </location>
</feature>
<dbReference type="RefSeq" id="XP_020427014.1">
    <property type="nucleotide sequence ID" value="XM_020582660.1"/>
</dbReference>
<comment type="caution">
    <text evidence="2">The sequence shown here is derived from an EMBL/GenBank/DDBJ whole genome shotgun (WGS) entry which is preliminary data.</text>
</comment>
<evidence type="ECO:0000313" key="2">
    <source>
        <dbReference type="EMBL" id="EFA74880.1"/>
    </source>
</evidence>